<keyword evidence="1" id="KW-1133">Transmembrane helix</keyword>
<keyword evidence="1" id="KW-0472">Membrane</keyword>
<sequence length="393" mass="42250">MGRIFRSRPVATAETHRTTLFEIFFDLVFVFGLIRVTTFMSERPSPVALTQGFLVLLLLWISWVVYSWLGNHVRIDVGLIRAGVTVAMAAVFLVALVIPDAWATGPGTTRQRLILVLAYVTLRVIALALFHWAAAGSRQLSRTIRLYALSTVLSWIPFVLGAVLGGTAQLLLWAAALTIDMGGGVASSVLSGWPVRSPSHFAERHSLVVIIALGESLISVGAGVGIQRIRGPILLAAVLTLAVTVCLYWLYASTAMAAGQALMMESGLRRAHVGANAYTLAHFPLLAGTIYVALGVEQIFAGLAHEESHGISDWMPAIALFGGTALFLAGRATFLSLSVRCVRPGQFVAPVVALPLLPIGRYLPDLAALGLLTAFLVVLLSYEAWTRRSTRVQ</sequence>
<dbReference type="PANTHER" id="PTHR36840">
    <property type="entry name" value="BLL5714 PROTEIN"/>
    <property type="match status" value="1"/>
</dbReference>
<proteinExistence type="predicted"/>
<evidence type="ECO:0000313" key="3">
    <source>
        <dbReference type="Proteomes" id="UP000198864"/>
    </source>
</evidence>
<organism evidence="2 3">
    <name type="scientific">Micromonospora saelicesensis</name>
    <dbReference type="NCBI Taxonomy" id="285676"/>
    <lineage>
        <taxon>Bacteria</taxon>
        <taxon>Bacillati</taxon>
        <taxon>Actinomycetota</taxon>
        <taxon>Actinomycetes</taxon>
        <taxon>Micromonosporales</taxon>
        <taxon>Micromonosporaceae</taxon>
        <taxon>Micromonospora</taxon>
    </lineage>
</organism>
<dbReference type="RefSeq" id="WP_091396938.1">
    <property type="nucleotide sequence ID" value="NZ_FMCR01000001.1"/>
</dbReference>
<feature type="transmembrane region" description="Helical" evidence="1">
    <location>
        <begin position="20"/>
        <end position="41"/>
    </location>
</feature>
<feature type="transmembrane region" description="Helical" evidence="1">
    <location>
        <begin position="146"/>
        <end position="164"/>
    </location>
</feature>
<reference evidence="2 3" key="1">
    <citation type="submission" date="2016-06" db="EMBL/GenBank/DDBJ databases">
        <authorList>
            <person name="Kjaerup R.B."/>
            <person name="Dalgaard T.S."/>
            <person name="Juul-Madsen H.R."/>
        </authorList>
    </citation>
    <scope>NUCLEOTIDE SEQUENCE [LARGE SCALE GENOMIC DNA]</scope>
    <source>
        <strain evidence="2 3">DSM 44871</strain>
    </source>
</reference>
<dbReference type="EMBL" id="FMCR01000001">
    <property type="protein sequence ID" value="SCE81791.1"/>
    <property type="molecule type" value="Genomic_DNA"/>
</dbReference>
<keyword evidence="1" id="KW-0812">Transmembrane</keyword>
<dbReference type="AlphaFoldDB" id="A0A1C4VD83"/>
<name>A0A1C4VD83_9ACTN</name>
<feature type="transmembrane region" description="Helical" evidence="1">
    <location>
        <begin position="78"/>
        <end position="98"/>
    </location>
</feature>
<feature type="transmembrane region" description="Helical" evidence="1">
    <location>
        <begin position="341"/>
        <end position="360"/>
    </location>
</feature>
<dbReference type="STRING" id="285676.GA0070561_1880"/>
<accession>A0A1C4VD83</accession>
<feature type="transmembrane region" description="Helical" evidence="1">
    <location>
        <begin position="113"/>
        <end position="134"/>
    </location>
</feature>
<feature type="transmembrane region" description="Helical" evidence="1">
    <location>
        <begin position="314"/>
        <end position="334"/>
    </location>
</feature>
<feature type="transmembrane region" description="Helical" evidence="1">
    <location>
        <begin position="232"/>
        <end position="252"/>
    </location>
</feature>
<feature type="transmembrane region" description="Helical" evidence="1">
    <location>
        <begin position="207"/>
        <end position="226"/>
    </location>
</feature>
<feature type="transmembrane region" description="Helical" evidence="1">
    <location>
        <begin position="47"/>
        <end position="66"/>
    </location>
</feature>
<gene>
    <name evidence="2" type="ORF">GA0070561_1880</name>
</gene>
<evidence type="ECO:0000256" key="1">
    <source>
        <dbReference type="SAM" id="Phobius"/>
    </source>
</evidence>
<feature type="transmembrane region" description="Helical" evidence="1">
    <location>
        <begin position="366"/>
        <end position="385"/>
    </location>
</feature>
<dbReference type="InterPro" id="IPR010640">
    <property type="entry name" value="Low_temperature_requirement_A"/>
</dbReference>
<protein>
    <submittedName>
        <fullName evidence="2">Low temperature requirement protein LtrA</fullName>
    </submittedName>
</protein>
<dbReference type="Proteomes" id="UP000198864">
    <property type="component" value="Unassembled WGS sequence"/>
</dbReference>
<dbReference type="PANTHER" id="PTHR36840:SF1">
    <property type="entry name" value="BLL5714 PROTEIN"/>
    <property type="match status" value="1"/>
</dbReference>
<feature type="transmembrane region" description="Helical" evidence="1">
    <location>
        <begin position="170"/>
        <end position="195"/>
    </location>
</feature>
<evidence type="ECO:0000313" key="2">
    <source>
        <dbReference type="EMBL" id="SCE81791.1"/>
    </source>
</evidence>
<feature type="transmembrane region" description="Helical" evidence="1">
    <location>
        <begin position="273"/>
        <end position="294"/>
    </location>
</feature>
<dbReference type="Pfam" id="PF06772">
    <property type="entry name" value="LtrA"/>
    <property type="match status" value="1"/>
</dbReference>